<keyword evidence="2" id="KW-0479">Metal-binding</keyword>
<dbReference type="FunCoup" id="B3S663">
    <property type="interactions" value="1116"/>
</dbReference>
<dbReference type="InParanoid" id="B3S663"/>
<gene>
    <name evidence="4" type="ORF">TRIADDRAFT_30137</name>
</gene>
<dbReference type="Pfam" id="PF07228">
    <property type="entry name" value="SpoIIE"/>
    <property type="match status" value="1"/>
</dbReference>
<dbReference type="GO" id="GO:0004722">
    <property type="term" value="F:protein serine/threonine phosphatase activity"/>
    <property type="evidence" value="ECO:0000318"/>
    <property type="project" value="GO_Central"/>
</dbReference>
<dbReference type="OrthoDB" id="60843at2759"/>
<dbReference type="eggNOG" id="KOG1379">
    <property type="taxonomic scope" value="Eukaryota"/>
</dbReference>
<evidence type="ECO:0000256" key="1">
    <source>
        <dbReference type="ARBA" id="ARBA00006702"/>
    </source>
</evidence>
<evidence type="ECO:0000313" key="5">
    <source>
        <dbReference type="Proteomes" id="UP000009022"/>
    </source>
</evidence>
<dbReference type="InterPro" id="IPR036457">
    <property type="entry name" value="PPM-type-like_dom_sf"/>
</dbReference>
<sequence length="283" mass="31808">MIHTALRSYNAQKQLFLATNYSGFSKSPKENRFVIKQETFGDDAYFITISHHVHNYLTGVADGVGGWKEYGVDPSLFSHLLMKNCKSYAKNYCVDSAFPLKILKTGYDTMLSEHPNLLGSSTACVMVIDKITGMLYSVNLGDSGFVIIRDHFIIYQSKEQQHYFNAPYQLTCKTPDQSFLGNMPSEADEYSFLLKSDDIIIMATDGLFDNMTGKQILDIVSNQQKHNSQRIANCLVEEARKLAFDECYISPFVRKARMHGIYATGGKPDDITVIVACARSPVQ</sequence>
<dbReference type="STRING" id="10228.B3S663"/>
<organism evidence="4 5">
    <name type="scientific">Trichoplax adhaerens</name>
    <name type="common">Trichoplax reptans</name>
    <dbReference type="NCBI Taxonomy" id="10228"/>
    <lineage>
        <taxon>Eukaryota</taxon>
        <taxon>Metazoa</taxon>
        <taxon>Placozoa</taxon>
        <taxon>Uniplacotomia</taxon>
        <taxon>Trichoplacea</taxon>
        <taxon>Trichoplacidae</taxon>
        <taxon>Trichoplax</taxon>
    </lineage>
</organism>
<evidence type="ECO:0000259" key="3">
    <source>
        <dbReference type="PROSITE" id="PS51746"/>
    </source>
</evidence>
<proteinExistence type="inferred from homology"/>
<keyword evidence="2" id="KW-0378">Hydrolase</keyword>
<dbReference type="GO" id="GO:0046872">
    <property type="term" value="F:metal ion binding"/>
    <property type="evidence" value="ECO:0007669"/>
    <property type="project" value="UniProtKB-UniRule"/>
</dbReference>
<dbReference type="InterPro" id="IPR039123">
    <property type="entry name" value="PPTC7"/>
</dbReference>
<comment type="catalytic activity">
    <reaction evidence="2">
        <text>O-phospho-L-seryl-[protein] + H2O = L-seryl-[protein] + phosphate</text>
        <dbReference type="Rhea" id="RHEA:20629"/>
        <dbReference type="Rhea" id="RHEA-COMP:9863"/>
        <dbReference type="Rhea" id="RHEA-COMP:11604"/>
        <dbReference type="ChEBI" id="CHEBI:15377"/>
        <dbReference type="ChEBI" id="CHEBI:29999"/>
        <dbReference type="ChEBI" id="CHEBI:43474"/>
        <dbReference type="ChEBI" id="CHEBI:83421"/>
        <dbReference type="EC" id="3.1.3.16"/>
    </reaction>
</comment>
<dbReference type="InterPro" id="IPR001932">
    <property type="entry name" value="PPM-type_phosphatase-like_dom"/>
</dbReference>
<dbReference type="AlphaFoldDB" id="B3S663"/>
<dbReference type="FunFam" id="3.60.40.10:FF:000152">
    <property type="entry name" value="Protein phosphatase 2C, putative"/>
    <property type="match status" value="1"/>
</dbReference>
<comment type="cofactor">
    <cofactor evidence="2">
        <name>Mn(2+)</name>
        <dbReference type="ChEBI" id="CHEBI:29035"/>
    </cofactor>
</comment>
<dbReference type="GeneID" id="6757063"/>
<dbReference type="Gene3D" id="3.60.40.10">
    <property type="entry name" value="PPM-type phosphatase domain"/>
    <property type="match status" value="1"/>
</dbReference>
<dbReference type="KEGG" id="tad:TRIADDRAFT_30137"/>
<dbReference type="EC" id="3.1.3.16" evidence="2"/>
<dbReference type="GO" id="GO:0005739">
    <property type="term" value="C:mitochondrion"/>
    <property type="evidence" value="ECO:0000318"/>
    <property type="project" value="GO_Central"/>
</dbReference>
<dbReference type="PhylomeDB" id="B3S663"/>
<comment type="similarity">
    <text evidence="1 2">Belongs to the PP2C family.</text>
</comment>
<dbReference type="PANTHER" id="PTHR12320:SF1">
    <property type="entry name" value="PROTEIN PHOSPHATASE PTC7 HOMOLOG"/>
    <property type="match status" value="1"/>
</dbReference>
<dbReference type="EMBL" id="DS985252">
    <property type="protein sequence ID" value="EDV21568.1"/>
    <property type="molecule type" value="Genomic_DNA"/>
</dbReference>
<feature type="domain" description="PPM-type phosphatase" evidence="3">
    <location>
        <begin position="21"/>
        <end position="278"/>
    </location>
</feature>
<dbReference type="OMA" id="QKACNSL"/>
<reference evidence="4 5" key="1">
    <citation type="journal article" date="2008" name="Nature">
        <title>The Trichoplax genome and the nature of placozoans.</title>
        <authorList>
            <person name="Srivastava M."/>
            <person name="Begovic E."/>
            <person name="Chapman J."/>
            <person name="Putnam N.H."/>
            <person name="Hellsten U."/>
            <person name="Kawashima T."/>
            <person name="Kuo A."/>
            <person name="Mitros T."/>
            <person name="Salamov A."/>
            <person name="Carpenter M.L."/>
            <person name="Signorovitch A.Y."/>
            <person name="Moreno M.A."/>
            <person name="Kamm K."/>
            <person name="Grimwood J."/>
            <person name="Schmutz J."/>
            <person name="Shapiro H."/>
            <person name="Grigoriev I.V."/>
            <person name="Buss L.W."/>
            <person name="Schierwater B."/>
            <person name="Dellaporta S.L."/>
            <person name="Rokhsar D.S."/>
        </authorList>
    </citation>
    <scope>NUCLEOTIDE SEQUENCE [LARGE SCALE GENOMIC DNA]</scope>
    <source>
        <strain evidence="4 5">Grell-BS-1999</strain>
    </source>
</reference>
<comment type="catalytic activity">
    <reaction evidence="2">
        <text>O-phospho-L-threonyl-[protein] + H2O = L-threonyl-[protein] + phosphate</text>
        <dbReference type="Rhea" id="RHEA:47004"/>
        <dbReference type="Rhea" id="RHEA-COMP:11060"/>
        <dbReference type="Rhea" id="RHEA-COMP:11605"/>
        <dbReference type="ChEBI" id="CHEBI:15377"/>
        <dbReference type="ChEBI" id="CHEBI:30013"/>
        <dbReference type="ChEBI" id="CHEBI:43474"/>
        <dbReference type="ChEBI" id="CHEBI:61977"/>
        <dbReference type="EC" id="3.1.3.16"/>
    </reaction>
</comment>
<evidence type="ECO:0000256" key="2">
    <source>
        <dbReference type="RuleBase" id="RU366020"/>
    </source>
</evidence>
<keyword evidence="5" id="KW-1185">Reference proteome</keyword>
<dbReference type="CDD" id="cd00143">
    <property type="entry name" value="PP2Cc"/>
    <property type="match status" value="1"/>
</dbReference>
<dbReference type="GO" id="GO:0010795">
    <property type="term" value="P:regulation of ubiquinone biosynthetic process"/>
    <property type="evidence" value="ECO:0000318"/>
    <property type="project" value="GO_Central"/>
</dbReference>
<protein>
    <recommendedName>
        <fullName evidence="2">Protein phosphatase</fullName>
        <ecNumber evidence="2">3.1.3.16</ecNumber>
    </recommendedName>
</protein>
<dbReference type="RefSeq" id="XP_002115716.1">
    <property type="nucleotide sequence ID" value="XM_002115680.1"/>
</dbReference>
<accession>B3S663</accession>
<name>B3S663_TRIAD</name>
<dbReference type="PANTHER" id="PTHR12320">
    <property type="entry name" value="PROTEIN PHOSPHATASE 2C"/>
    <property type="match status" value="1"/>
</dbReference>
<dbReference type="PROSITE" id="PS51746">
    <property type="entry name" value="PPM_2"/>
    <property type="match status" value="1"/>
</dbReference>
<keyword evidence="2" id="KW-0464">Manganese</keyword>
<dbReference type="SMART" id="SM00332">
    <property type="entry name" value="PP2Cc"/>
    <property type="match status" value="1"/>
</dbReference>
<dbReference type="CTD" id="6757063"/>
<dbReference type="HOGENOM" id="CLU_029404_3_0_1"/>
<comment type="cofactor">
    <cofactor evidence="2">
        <name>Mg(2+)</name>
        <dbReference type="ChEBI" id="CHEBI:18420"/>
    </cofactor>
</comment>
<keyword evidence="2" id="KW-0904">Protein phosphatase</keyword>
<keyword evidence="2" id="KW-0460">Magnesium</keyword>
<evidence type="ECO:0000313" key="4">
    <source>
        <dbReference type="EMBL" id="EDV21568.1"/>
    </source>
</evidence>
<dbReference type="SUPFAM" id="SSF81606">
    <property type="entry name" value="PP2C-like"/>
    <property type="match status" value="1"/>
</dbReference>
<dbReference type="SMART" id="SM00331">
    <property type="entry name" value="PP2C_SIG"/>
    <property type="match status" value="1"/>
</dbReference>
<dbReference type="Proteomes" id="UP000009022">
    <property type="component" value="Unassembled WGS sequence"/>
</dbReference>